<accession>A0AAV0B6E7</accession>
<proteinExistence type="predicted"/>
<gene>
    <name evidence="1" type="ORF">PPACK8108_LOCUS13949</name>
</gene>
<comment type="caution">
    <text evidence="1">The sequence shown here is derived from an EMBL/GenBank/DDBJ whole genome shotgun (WGS) entry which is preliminary data.</text>
</comment>
<organism evidence="1 2">
    <name type="scientific">Phakopsora pachyrhizi</name>
    <name type="common">Asian soybean rust disease fungus</name>
    <dbReference type="NCBI Taxonomy" id="170000"/>
    <lineage>
        <taxon>Eukaryota</taxon>
        <taxon>Fungi</taxon>
        <taxon>Dikarya</taxon>
        <taxon>Basidiomycota</taxon>
        <taxon>Pucciniomycotina</taxon>
        <taxon>Pucciniomycetes</taxon>
        <taxon>Pucciniales</taxon>
        <taxon>Phakopsoraceae</taxon>
        <taxon>Phakopsora</taxon>
    </lineage>
</organism>
<keyword evidence="2" id="KW-1185">Reference proteome</keyword>
<evidence type="ECO:0000313" key="1">
    <source>
        <dbReference type="EMBL" id="CAH7681360.1"/>
    </source>
</evidence>
<dbReference type="Proteomes" id="UP001153365">
    <property type="component" value="Unassembled WGS sequence"/>
</dbReference>
<evidence type="ECO:0000313" key="2">
    <source>
        <dbReference type="Proteomes" id="UP001153365"/>
    </source>
</evidence>
<name>A0AAV0B6E7_PHAPC</name>
<dbReference type="AlphaFoldDB" id="A0AAV0B6E7"/>
<protein>
    <submittedName>
        <fullName evidence="1">Uncharacterized protein</fullName>
    </submittedName>
</protein>
<dbReference type="EMBL" id="CALTRL010003533">
    <property type="protein sequence ID" value="CAH7681360.1"/>
    <property type="molecule type" value="Genomic_DNA"/>
</dbReference>
<sequence>MARDFSRWAVEMEMEGGGERGEGAGSAWIATLTAGGEQALSDTKDPNSF</sequence>
<reference evidence="1" key="1">
    <citation type="submission" date="2022-06" db="EMBL/GenBank/DDBJ databases">
        <authorList>
            <consortium name="SYNGENTA / RWTH Aachen University"/>
        </authorList>
    </citation>
    <scope>NUCLEOTIDE SEQUENCE</scope>
</reference>